<proteinExistence type="predicted"/>
<dbReference type="EMBL" id="LT670817">
    <property type="protein sequence ID" value="SHG89211.1"/>
    <property type="molecule type" value="Genomic_DNA"/>
</dbReference>
<protein>
    <submittedName>
        <fullName evidence="1">Uncharacterized protein</fullName>
    </submittedName>
</protein>
<gene>
    <name evidence="1" type="ORF">SAMN05443248_3006</name>
</gene>
<sequence>MKFPTGKPTKPALPFGLKETDTAYPKHPKKYDWRKPQPFDVLHTLTLYETERFGWVVTTLHIRNPGSRHRTGAQARTYGVNAEGQVVTVGLGPHVKRTLTVYVTRARADALKTLTDLHERGLADAGSIRDRISSRRAQGAMRRSSFGFGLGF</sequence>
<dbReference type="Proteomes" id="UP000189796">
    <property type="component" value="Chromosome I"/>
</dbReference>
<evidence type="ECO:0000313" key="1">
    <source>
        <dbReference type="EMBL" id="SHG89211.1"/>
    </source>
</evidence>
<accession>A0A1M5NI63</accession>
<reference evidence="1 2" key="1">
    <citation type="submission" date="2016-11" db="EMBL/GenBank/DDBJ databases">
        <authorList>
            <person name="Jaros S."/>
            <person name="Januszkiewicz K."/>
            <person name="Wedrychowicz H."/>
        </authorList>
    </citation>
    <scope>NUCLEOTIDE SEQUENCE [LARGE SCALE GENOMIC DNA]</scope>
    <source>
        <strain evidence="1 2">GAS138</strain>
    </source>
</reference>
<name>A0A1M5NI63_9BRAD</name>
<dbReference type="AlphaFoldDB" id="A0A1M5NI63"/>
<organism evidence="1 2">
    <name type="scientific">Bradyrhizobium erythrophlei</name>
    <dbReference type="NCBI Taxonomy" id="1437360"/>
    <lineage>
        <taxon>Bacteria</taxon>
        <taxon>Pseudomonadati</taxon>
        <taxon>Pseudomonadota</taxon>
        <taxon>Alphaproteobacteria</taxon>
        <taxon>Hyphomicrobiales</taxon>
        <taxon>Nitrobacteraceae</taxon>
        <taxon>Bradyrhizobium</taxon>
    </lineage>
</organism>
<dbReference type="RefSeq" id="WP_079601948.1">
    <property type="nucleotide sequence ID" value="NZ_LT670817.1"/>
</dbReference>
<evidence type="ECO:0000313" key="2">
    <source>
        <dbReference type="Proteomes" id="UP000189796"/>
    </source>
</evidence>